<keyword evidence="2" id="KW-0812">Transmembrane</keyword>
<accession>C8XGR6</accession>
<keyword evidence="2" id="KW-1133">Transmembrane helix</keyword>
<feature type="transmembrane region" description="Helical" evidence="2">
    <location>
        <begin position="36"/>
        <end position="57"/>
    </location>
</feature>
<dbReference type="KEGG" id="nml:Namu_1860"/>
<keyword evidence="2" id="KW-0472">Membrane</keyword>
<dbReference type="InterPro" id="IPR048493">
    <property type="entry name" value="DUF1980_N"/>
</dbReference>
<dbReference type="InParanoid" id="C8XGR6"/>
<evidence type="ECO:0000259" key="3">
    <source>
        <dbReference type="Pfam" id="PF09323"/>
    </source>
</evidence>
<dbReference type="RefSeq" id="WP_015747151.1">
    <property type="nucleotide sequence ID" value="NC_013235.1"/>
</dbReference>
<organism evidence="5 6">
    <name type="scientific">Nakamurella multipartita (strain ATCC 700099 / DSM 44233 / CIP 104796 / JCM 9543 / NBRC 105858 / Y-104)</name>
    <name type="common">Microsphaera multipartita</name>
    <dbReference type="NCBI Taxonomy" id="479431"/>
    <lineage>
        <taxon>Bacteria</taxon>
        <taxon>Bacillati</taxon>
        <taxon>Actinomycetota</taxon>
        <taxon>Actinomycetes</taxon>
        <taxon>Nakamurellales</taxon>
        <taxon>Nakamurellaceae</taxon>
        <taxon>Nakamurella</taxon>
    </lineage>
</organism>
<feature type="transmembrane region" description="Helical" evidence="2">
    <location>
        <begin position="7"/>
        <end position="24"/>
    </location>
</feature>
<feature type="compositionally biased region" description="Basic and acidic residues" evidence="1">
    <location>
        <begin position="87"/>
        <end position="110"/>
    </location>
</feature>
<feature type="domain" description="DUF1980" evidence="3">
    <location>
        <begin position="8"/>
        <end position="139"/>
    </location>
</feature>
<feature type="transmembrane region" description="Helical" evidence="2">
    <location>
        <begin position="115"/>
        <end position="134"/>
    </location>
</feature>
<reference evidence="6" key="1">
    <citation type="submission" date="2009-09" db="EMBL/GenBank/DDBJ databases">
        <title>The complete genome of Nakamurella multipartita DSM 44233.</title>
        <authorList>
            <consortium name="US DOE Joint Genome Institute (JGI-PGF)"/>
            <person name="Lucas S."/>
            <person name="Copeland A."/>
            <person name="Lapidus A."/>
            <person name="Glavina del Rio T."/>
            <person name="Dalin E."/>
            <person name="Tice H."/>
            <person name="Bruce D."/>
            <person name="Goodwin L."/>
            <person name="Pitluck S."/>
            <person name="Kyrpides N."/>
            <person name="Mavromatis K."/>
            <person name="Ivanova N."/>
            <person name="Ovchinnikova G."/>
            <person name="Sims D."/>
            <person name="Meincke L."/>
            <person name="Brettin T."/>
            <person name="Detter J.C."/>
            <person name="Han C."/>
            <person name="Larimer F."/>
            <person name="Land M."/>
            <person name="Hauser L."/>
            <person name="Markowitz V."/>
            <person name="Cheng J.-F."/>
            <person name="Hugenholtz P."/>
            <person name="Woyke T."/>
            <person name="Wu D."/>
            <person name="Klenk H.-P."/>
            <person name="Eisen J.A."/>
        </authorList>
    </citation>
    <scope>NUCLEOTIDE SEQUENCE [LARGE SCALE GENOMIC DNA]</scope>
    <source>
        <strain evidence="6">ATCC 700099 / DSM 44233 / CIP 104796 / JCM 9543 / NBRC 105858 / Y-104</strain>
    </source>
</reference>
<evidence type="ECO:0000313" key="5">
    <source>
        <dbReference type="EMBL" id="ACV78249.1"/>
    </source>
</evidence>
<keyword evidence="6" id="KW-1185">Reference proteome</keyword>
<sequence length="326" mass="33300">MSVETQSIVVTLLGGLLISITVSGRFTSYVRPGFKWLLLTSGAILVIVGIISLVLAVRAEMKAGRRKAEAPAAVGAGGTEDGAGPAPDHDRPDEHDAHDDEGPDAHGHDHSAAKAPWLILAPVLVLLLVAPPALGADAVARNAGSQGLAGYDVATVSGPTVSDGSAAGGGGTESKDGTGAPIGGYAYNDGSGSVTDSSGSRRTMHFPALDGTDPQMGIKEFVLRSLYDADNSVDGVPVTVVGFLAPAGEGYSGGYTIARMVISCCAADANPMQLHVDGDAPYPSNTWVQAVVTVVPNTAVMDNNYVPTVTVSSVQTIDQPDDPYEH</sequence>
<evidence type="ECO:0000256" key="2">
    <source>
        <dbReference type="SAM" id="Phobius"/>
    </source>
</evidence>
<name>C8XGR6_NAKMY</name>
<dbReference type="InterPro" id="IPR052955">
    <property type="entry name" value="UPF0703_membrane_permease"/>
</dbReference>
<dbReference type="Pfam" id="PF21537">
    <property type="entry name" value="DUF1980_C"/>
    <property type="match status" value="1"/>
</dbReference>
<gene>
    <name evidence="5" type="ordered locus">Namu_1860</name>
</gene>
<dbReference type="InterPro" id="IPR048447">
    <property type="entry name" value="DUF1980_C"/>
</dbReference>
<feature type="region of interest" description="Disordered" evidence="1">
    <location>
        <begin position="162"/>
        <end position="182"/>
    </location>
</feature>
<protein>
    <submittedName>
        <fullName evidence="5">Membrane protein-like protein</fullName>
    </submittedName>
</protein>
<dbReference type="Pfam" id="PF09323">
    <property type="entry name" value="DUF1980"/>
    <property type="match status" value="1"/>
</dbReference>
<dbReference type="AlphaFoldDB" id="C8XGR6"/>
<dbReference type="NCBIfam" id="TIGR03943">
    <property type="entry name" value="TIGR03943 family putative permease subunit"/>
    <property type="match status" value="1"/>
</dbReference>
<dbReference type="eggNOG" id="COG3689">
    <property type="taxonomic scope" value="Bacteria"/>
</dbReference>
<evidence type="ECO:0000313" key="6">
    <source>
        <dbReference type="Proteomes" id="UP000002218"/>
    </source>
</evidence>
<dbReference type="HOGENOM" id="CLU_079638_0_0_11"/>
<reference evidence="5 6" key="2">
    <citation type="journal article" date="2010" name="Stand. Genomic Sci.">
        <title>Complete genome sequence of Nakamurella multipartita type strain (Y-104).</title>
        <authorList>
            <person name="Tice H."/>
            <person name="Mayilraj S."/>
            <person name="Sims D."/>
            <person name="Lapidus A."/>
            <person name="Nolan M."/>
            <person name="Lucas S."/>
            <person name="Glavina Del Rio T."/>
            <person name="Copeland A."/>
            <person name="Cheng J.F."/>
            <person name="Meincke L."/>
            <person name="Bruce D."/>
            <person name="Goodwin L."/>
            <person name="Pitluck S."/>
            <person name="Ivanova N."/>
            <person name="Mavromatis K."/>
            <person name="Ovchinnikova G."/>
            <person name="Pati A."/>
            <person name="Chen A."/>
            <person name="Palaniappan K."/>
            <person name="Land M."/>
            <person name="Hauser L."/>
            <person name="Chang Y.J."/>
            <person name="Jeffries C.D."/>
            <person name="Detter J.C."/>
            <person name="Brettin T."/>
            <person name="Rohde M."/>
            <person name="Goker M."/>
            <person name="Bristow J."/>
            <person name="Eisen J.A."/>
            <person name="Markowitz V."/>
            <person name="Hugenholtz P."/>
            <person name="Kyrpides N.C."/>
            <person name="Klenk H.P."/>
            <person name="Chen F."/>
        </authorList>
    </citation>
    <scope>NUCLEOTIDE SEQUENCE [LARGE SCALE GENOMIC DNA]</scope>
    <source>
        <strain evidence="6">ATCC 700099 / DSM 44233 / CIP 104796 / JCM 9543 / NBRC 105858 / Y-104</strain>
    </source>
</reference>
<evidence type="ECO:0000259" key="4">
    <source>
        <dbReference type="Pfam" id="PF21537"/>
    </source>
</evidence>
<evidence type="ECO:0000256" key="1">
    <source>
        <dbReference type="SAM" id="MobiDB-lite"/>
    </source>
</evidence>
<proteinExistence type="predicted"/>
<dbReference type="EMBL" id="CP001737">
    <property type="protein sequence ID" value="ACV78249.1"/>
    <property type="molecule type" value="Genomic_DNA"/>
</dbReference>
<dbReference type="STRING" id="479431.Namu_1860"/>
<feature type="domain" description="DUF1980" evidence="4">
    <location>
        <begin position="223"/>
        <end position="324"/>
    </location>
</feature>
<dbReference type="InterPro" id="IPR015402">
    <property type="entry name" value="DUF1980"/>
</dbReference>
<dbReference type="PANTHER" id="PTHR40047:SF1">
    <property type="entry name" value="UPF0703 PROTEIN YCGQ"/>
    <property type="match status" value="1"/>
</dbReference>
<dbReference type="OrthoDB" id="359029at2"/>
<dbReference type="Proteomes" id="UP000002218">
    <property type="component" value="Chromosome"/>
</dbReference>
<dbReference type="PANTHER" id="PTHR40047">
    <property type="entry name" value="UPF0703 PROTEIN YCGQ"/>
    <property type="match status" value="1"/>
</dbReference>
<feature type="region of interest" description="Disordered" evidence="1">
    <location>
        <begin position="68"/>
        <end position="110"/>
    </location>
</feature>